<dbReference type="Proteomes" id="UP001232493">
    <property type="component" value="Chromosome"/>
</dbReference>
<reference evidence="1 2" key="1">
    <citation type="submission" date="2021-02" db="EMBL/GenBank/DDBJ databases">
        <title>Characterization of Marinitoga sp. nov. str. BP5-C20A.</title>
        <authorList>
            <person name="Erauso G."/>
            <person name="Postec A."/>
        </authorList>
    </citation>
    <scope>NUCLEOTIDE SEQUENCE [LARGE SCALE GENOMIC DNA]</scope>
    <source>
        <strain evidence="1 2">BP5-C20A</strain>
    </source>
</reference>
<sequence>MAEMTIKIDEAFINGLVDKLIEENTSIKGLKNLNIEMKNDGIHFQIEVNIFNKDVVFDSLIELKEKPSSLATGILKFNLSGDDGVRKILEGVFSIISKFIDGFEANDNEIGINLSKIQYSENLKPLFQSLILENFEVKNKEFLLTLKYKE</sequence>
<keyword evidence="2" id="KW-1185">Reference proteome</keyword>
<dbReference type="EMBL" id="CP069362">
    <property type="protein sequence ID" value="WGS65744.1"/>
    <property type="molecule type" value="Genomic_DNA"/>
</dbReference>
<dbReference type="RefSeq" id="WP_281000459.1">
    <property type="nucleotide sequence ID" value="NZ_CP069362.1"/>
</dbReference>
<accession>A0ABY8PSX0</accession>
<evidence type="ECO:0000313" key="2">
    <source>
        <dbReference type="Proteomes" id="UP001232493"/>
    </source>
</evidence>
<organism evidence="1 2">
    <name type="scientific">Marinitoga aeolica</name>
    <dbReference type="NCBI Taxonomy" id="2809031"/>
    <lineage>
        <taxon>Bacteria</taxon>
        <taxon>Thermotogati</taxon>
        <taxon>Thermotogota</taxon>
        <taxon>Thermotogae</taxon>
        <taxon>Petrotogales</taxon>
        <taxon>Petrotogaceae</taxon>
        <taxon>Marinitoga</taxon>
    </lineage>
</organism>
<name>A0ABY8PSX0_9BACT</name>
<evidence type="ECO:0000313" key="1">
    <source>
        <dbReference type="EMBL" id="WGS65744.1"/>
    </source>
</evidence>
<proteinExistence type="predicted"/>
<gene>
    <name evidence="1" type="ORF">JRV97_04110</name>
</gene>
<protein>
    <submittedName>
        <fullName evidence="1">Uncharacterized protein</fullName>
    </submittedName>
</protein>